<name>A0ABQ3BAE6_9GAMM</name>
<keyword evidence="1" id="KW-0732">Signal</keyword>
<feature type="chain" id="PRO_5045873623" evidence="1">
    <location>
        <begin position="21"/>
        <end position="212"/>
    </location>
</feature>
<organism evidence="2 3">
    <name type="scientific">Cellvibrio zantedeschiae</name>
    <dbReference type="NCBI Taxonomy" id="1237077"/>
    <lineage>
        <taxon>Bacteria</taxon>
        <taxon>Pseudomonadati</taxon>
        <taxon>Pseudomonadota</taxon>
        <taxon>Gammaproteobacteria</taxon>
        <taxon>Cellvibrionales</taxon>
        <taxon>Cellvibrionaceae</taxon>
        <taxon>Cellvibrio</taxon>
    </lineage>
</organism>
<comment type="caution">
    <text evidence="2">The sequence shown here is derived from an EMBL/GenBank/DDBJ whole genome shotgun (WGS) entry which is preliminary data.</text>
</comment>
<proteinExistence type="predicted"/>
<evidence type="ECO:0000313" key="2">
    <source>
        <dbReference type="EMBL" id="GGY88000.1"/>
    </source>
</evidence>
<evidence type="ECO:0000256" key="1">
    <source>
        <dbReference type="SAM" id="SignalP"/>
    </source>
</evidence>
<accession>A0ABQ3BAE6</accession>
<protein>
    <submittedName>
        <fullName evidence="2">Uncharacterized protein</fullName>
    </submittedName>
</protein>
<keyword evidence="3" id="KW-1185">Reference proteome</keyword>
<feature type="signal peptide" evidence="1">
    <location>
        <begin position="1"/>
        <end position="20"/>
    </location>
</feature>
<reference evidence="3" key="1">
    <citation type="journal article" date="2019" name="Int. J. Syst. Evol. Microbiol.">
        <title>The Global Catalogue of Microorganisms (GCM) 10K type strain sequencing project: providing services to taxonomists for standard genome sequencing and annotation.</title>
        <authorList>
            <consortium name="The Broad Institute Genomics Platform"/>
            <consortium name="The Broad Institute Genome Sequencing Center for Infectious Disease"/>
            <person name="Wu L."/>
            <person name="Ma J."/>
        </authorList>
    </citation>
    <scope>NUCLEOTIDE SEQUENCE [LARGE SCALE GENOMIC DNA]</scope>
    <source>
        <strain evidence="3">KCTC 32239</strain>
    </source>
</reference>
<dbReference type="RefSeq" id="WP_189421279.1">
    <property type="nucleotide sequence ID" value="NZ_BMYZ01000005.1"/>
</dbReference>
<dbReference type="Proteomes" id="UP000619761">
    <property type="component" value="Unassembled WGS sequence"/>
</dbReference>
<sequence length="212" mass="23461">MNKFTVTIALIFAFCATSIAADAPGTPFKLSIREQTFLEQKVCGAQYNLKASKIKAYAFEARKATDGKIGLEARTNAYVECASHGDFMGKPMHYIDDCDLVDGEWDCSPPQLEVVVPINGRDVKMRPWGGLTPEKSYALLKDISTRGRFQGESLDKAIGNSCDIAKNKDPDIVELGCEATMSISYWCPQTKITGCPRVLFLSFDEPALMRRQ</sequence>
<evidence type="ECO:0000313" key="3">
    <source>
        <dbReference type="Proteomes" id="UP000619761"/>
    </source>
</evidence>
<dbReference type="EMBL" id="BMYZ01000005">
    <property type="protein sequence ID" value="GGY88000.1"/>
    <property type="molecule type" value="Genomic_DNA"/>
</dbReference>
<gene>
    <name evidence="2" type="ORF">GCM10011613_36290</name>
</gene>